<dbReference type="PANTHER" id="PTHR32347">
    <property type="entry name" value="EFFLUX SYSTEM COMPONENT YKNX-RELATED"/>
    <property type="match status" value="1"/>
</dbReference>
<dbReference type="SUPFAM" id="SSF111369">
    <property type="entry name" value="HlyD-like secretion proteins"/>
    <property type="match status" value="2"/>
</dbReference>
<feature type="region of interest" description="Disordered" evidence="4">
    <location>
        <begin position="1"/>
        <end position="33"/>
    </location>
</feature>
<evidence type="ECO:0000256" key="1">
    <source>
        <dbReference type="ARBA" id="ARBA00004196"/>
    </source>
</evidence>
<dbReference type="Gene3D" id="2.40.50.100">
    <property type="match status" value="1"/>
</dbReference>
<gene>
    <name evidence="6" type="ORF">BACCAP_02534</name>
</gene>
<dbReference type="Gene3D" id="2.40.420.20">
    <property type="match status" value="1"/>
</dbReference>
<evidence type="ECO:0000256" key="3">
    <source>
        <dbReference type="SAM" id="Coils"/>
    </source>
</evidence>
<evidence type="ECO:0000256" key="2">
    <source>
        <dbReference type="ARBA" id="ARBA00023054"/>
    </source>
</evidence>
<dbReference type="Proteomes" id="UP000003639">
    <property type="component" value="Unassembled WGS sequence"/>
</dbReference>
<feature type="region of interest" description="Disordered" evidence="4">
    <location>
        <begin position="573"/>
        <end position="595"/>
    </location>
</feature>
<reference evidence="6 7" key="2">
    <citation type="submission" date="2007-06" db="EMBL/GenBank/DDBJ databases">
        <title>Draft genome sequence of Pseudoflavonifractor capillosus ATCC 29799.</title>
        <authorList>
            <person name="Sudarsanam P."/>
            <person name="Ley R."/>
            <person name="Guruge J."/>
            <person name="Turnbaugh P.J."/>
            <person name="Mahowald M."/>
            <person name="Liep D."/>
            <person name="Gordon J."/>
        </authorList>
    </citation>
    <scope>NUCLEOTIDE SEQUENCE [LARGE SCALE GENOMIC DNA]</scope>
    <source>
        <strain evidence="6 7">ATCC 29799</strain>
    </source>
</reference>
<dbReference type="GO" id="GO:0030313">
    <property type="term" value="C:cell envelope"/>
    <property type="evidence" value="ECO:0007669"/>
    <property type="project" value="UniProtKB-SubCell"/>
</dbReference>
<dbReference type="STRING" id="411467.BACCAP_02534"/>
<keyword evidence="5" id="KW-1133">Transmembrane helix</keyword>
<name>A6NWE0_9FIRM</name>
<sequence>MKMAEQNTPVMDPAPVHTPAPQPSGKAPERKKKNKKIVKNIITAIIVLAVIAAAGWALWYFVFTDHKDSNLGQPIYDTAMTGTISTTVRGGGAANAKDSATITLAADGVVQEVYVTQGQVVNAGDPLYVVTSPAAEEALKTAQEALVAQQEAMSKLNEEMADLQKSRNDLTITAPHGGKLTEVSDVKVGDPMTSGSQIAVLVDDTKLKLSLYYSYAYENDISVGQTAEISIPATMTTRTGTVEKINKVERIVPEGSVTFEVVFVLDNPGTLTADMVASASLTDSAGNPIYPYENGKLAYYQTTTIATKASGPVEQVADLMNYANVTAGQVLLVQGTNDIDEQIRAKQEQINTAQESLTKAQQAVTDAEKNVQNFSATAPISGTVVTCSLMPGMEVTSGTAAIVIADNAVMTVNIQVDDRNRQYISEGMTINLSDWNGNSYMGVVETVAVQGTNENGVTVFPATIRVDNPTGTLMGGYYLDYEFTAAESTGILIPTQDVRYYTPEGAEKPQAVVYLQLQPGQETPENAIDKTTLPADMQEEIPDDCVVVPVETGLNDDMNVEITSGLNDGDVVYNNTPSEDGSYYGRKASASSKAG</sequence>
<accession>A6NWE0</accession>
<dbReference type="Gene3D" id="2.40.30.170">
    <property type="match status" value="2"/>
</dbReference>
<evidence type="ECO:0000256" key="4">
    <source>
        <dbReference type="SAM" id="MobiDB-lite"/>
    </source>
</evidence>
<proteinExistence type="predicted"/>
<evidence type="ECO:0008006" key="8">
    <source>
        <dbReference type="Google" id="ProtNLM"/>
    </source>
</evidence>
<feature type="transmembrane region" description="Helical" evidence="5">
    <location>
        <begin position="40"/>
        <end position="62"/>
    </location>
</feature>
<comment type="subcellular location">
    <subcellularLocation>
        <location evidence="1">Cell envelope</location>
    </subcellularLocation>
</comment>
<keyword evidence="7" id="KW-1185">Reference proteome</keyword>
<feature type="coiled-coil region" evidence="3">
    <location>
        <begin position="139"/>
        <end position="173"/>
    </location>
</feature>
<dbReference type="Gene3D" id="1.10.287.470">
    <property type="entry name" value="Helix hairpin bin"/>
    <property type="match status" value="1"/>
</dbReference>
<dbReference type="PANTHER" id="PTHR32347:SF14">
    <property type="entry name" value="EFFLUX SYSTEM COMPONENT YKNX-RELATED"/>
    <property type="match status" value="1"/>
</dbReference>
<evidence type="ECO:0000313" key="6">
    <source>
        <dbReference type="EMBL" id="EDM99797.1"/>
    </source>
</evidence>
<keyword evidence="5" id="KW-0472">Membrane</keyword>
<reference evidence="6 7" key="1">
    <citation type="submission" date="2007-04" db="EMBL/GenBank/DDBJ databases">
        <authorList>
            <person name="Fulton L."/>
            <person name="Clifton S."/>
            <person name="Fulton B."/>
            <person name="Xu J."/>
            <person name="Minx P."/>
            <person name="Pepin K.H."/>
            <person name="Johnson M."/>
            <person name="Thiruvilangam P."/>
            <person name="Bhonagiri V."/>
            <person name="Nash W.E."/>
            <person name="Mardis E.R."/>
            <person name="Wilson R.K."/>
        </authorList>
    </citation>
    <scope>NUCLEOTIDE SEQUENCE [LARGE SCALE GENOMIC DNA]</scope>
    <source>
        <strain evidence="6 7">ATCC 29799</strain>
    </source>
</reference>
<keyword evidence="2 3" id="KW-0175">Coiled coil</keyword>
<dbReference type="InterPro" id="IPR050465">
    <property type="entry name" value="UPF0194_transport"/>
</dbReference>
<dbReference type="eggNOG" id="COG0845">
    <property type="taxonomic scope" value="Bacteria"/>
</dbReference>
<dbReference type="EMBL" id="AAXG02000015">
    <property type="protein sequence ID" value="EDM99797.1"/>
    <property type="molecule type" value="Genomic_DNA"/>
</dbReference>
<keyword evidence="5" id="KW-0812">Transmembrane</keyword>
<dbReference type="AlphaFoldDB" id="A6NWE0"/>
<evidence type="ECO:0000313" key="7">
    <source>
        <dbReference type="Proteomes" id="UP000003639"/>
    </source>
</evidence>
<comment type="caution">
    <text evidence="6">The sequence shown here is derived from an EMBL/GenBank/DDBJ whole genome shotgun (WGS) entry which is preliminary data.</text>
</comment>
<protein>
    <recommendedName>
        <fullName evidence="8">Efflux transporter, RND family, MFP subunit</fullName>
    </recommendedName>
</protein>
<organism evidence="6 7">
    <name type="scientific">Pseudoflavonifractor capillosus ATCC 29799</name>
    <dbReference type="NCBI Taxonomy" id="411467"/>
    <lineage>
        <taxon>Bacteria</taxon>
        <taxon>Bacillati</taxon>
        <taxon>Bacillota</taxon>
        <taxon>Clostridia</taxon>
        <taxon>Eubacteriales</taxon>
        <taxon>Oscillospiraceae</taxon>
        <taxon>Pseudoflavonifractor</taxon>
    </lineage>
</organism>
<evidence type="ECO:0000256" key="5">
    <source>
        <dbReference type="SAM" id="Phobius"/>
    </source>
</evidence>
<dbReference type="OrthoDB" id="1732982at2"/>
<feature type="coiled-coil region" evidence="3">
    <location>
        <begin position="343"/>
        <end position="377"/>
    </location>
</feature>